<accession>A0A2P2LYJ8</accession>
<dbReference type="EMBL" id="GGEC01042557">
    <property type="protein sequence ID" value="MBX23041.1"/>
    <property type="molecule type" value="Transcribed_RNA"/>
</dbReference>
<protein>
    <submittedName>
        <fullName evidence="2">Ribophorin 2 family protein</fullName>
    </submittedName>
</protein>
<name>A0A2P2LYJ8_RHIMU</name>
<sequence>MLMHIAVDHHLFKTGKNKKIKNSTPQEICYSKAQLGNKDSSEPKKISVTSKFD</sequence>
<evidence type="ECO:0000256" key="1">
    <source>
        <dbReference type="SAM" id="MobiDB-lite"/>
    </source>
</evidence>
<feature type="region of interest" description="Disordered" evidence="1">
    <location>
        <begin position="34"/>
        <end position="53"/>
    </location>
</feature>
<proteinExistence type="predicted"/>
<organism evidence="2">
    <name type="scientific">Rhizophora mucronata</name>
    <name type="common">Asiatic mangrove</name>
    <dbReference type="NCBI Taxonomy" id="61149"/>
    <lineage>
        <taxon>Eukaryota</taxon>
        <taxon>Viridiplantae</taxon>
        <taxon>Streptophyta</taxon>
        <taxon>Embryophyta</taxon>
        <taxon>Tracheophyta</taxon>
        <taxon>Spermatophyta</taxon>
        <taxon>Magnoliopsida</taxon>
        <taxon>eudicotyledons</taxon>
        <taxon>Gunneridae</taxon>
        <taxon>Pentapetalae</taxon>
        <taxon>rosids</taxon>
        <taxon>fabids</taxon>
        <taxon>Malpighiales</taxon>
        <taxon>Rhizophoraceae</taxon>
        <taxon>Rhizophora</taxon>
    </lineage>
</organism>
<reference evidence="2" key="1">
    <citation type="submission" date="2018-02" db="EMBL/GenBank/DDBJ databases">
        <title>Rhizophora mucronata_Transcriptome.</title>
        <authorList>
            <person name="Meera S.P."/>
            <person name="Sreeshan A."/>
            <person name="Augustine A."/>
        </authorList>
    </citation>
    <scope>NUCLEOTIDE SEQUENCE</scope>
    <source>
        <tissue evidence="2">Leaf</tissue>
    </source>
</reference>
<evidence type="ECO:0000313" key="2">
    <source>
        <dbReference type="EMBL" id="MBX23041.1"/>
    </source>
</evidence>
<dbReference type="AlphaFoldDB" id="A0A2P2LYJ8"/>